<evidence type="ECO:0000313" key="2">
    <source>
        <dbReference type="EMBL" id="KAE9237692.1"/>
    </source>
</evidence>
<comment type="caution">
    <text evidence="2">The sequence shown here is derived from an EMBL/GenBank/DDBJ whole genome shotgun (WGS) entry which is preliminary data.</text>
</comment>
<organism evidence="2 3">
    <name type="scientific">Phytophthora fragariae</name>
    <dbReference type="NCBI Taxonomy" id="53985"/>
    <lineage>
        <taxon>Eukaryota</taxon>
        <taxon>Sar</taxon>
        <taxon>Stramenopiles</taxon>
        <taxon>Oomycota</taxon>
        <taxon>Peronosporomycetes</taxon>
        <taxon>Peronosporales</taxon>
        <taxon>Peronosporaceae</taxon>
        <taxon>Phytophthora</taxon>
    </lineage>
</organism>
<name>A0A6A3ZMH1_9STRA</name>
<dbReference type="Proteomes" id="UP000440367">
    <property type="component" value="Unassembled WGS sequence"/>
</dbReference>
<accession>A0A6A3ZMH1</accession>
<evidence type="ECO:0000313" key="3">
    <source>
        <dbReference type="Proteomes" id="UP000440367"/>
    </source>
</evidence>
<keyword evidence="1" id="KW-0175">Coiled coil</keyword>
<feature type="coiled-coil region" evidence="1">
    <location>
        <begin position="39"/>
        <end position="73"/>
    </location>
</feature>
<sequence>MQRTEPWWGDPYSQLRFGGVEAQRALSLRQEALRNELLRMRQQQLIEARRDRREELRAQVQRLEQQVHRYQFETSVHINSFEAKTGGTVLPSAQLDQRLPGSSESLIERLVQQNEQIMALLLPRR</sequence>
<dbReference type="AlphaFoldDB" id="A0A6A3ZMH1"/>
<protein>
    <submittedName>
        <fullName evidence="2">Uncharacterized protein</fullName>
    </submittedName>
</protein>
<dbReference type="EMBL" id="QXGD01000485">
    <property type="protein sequence ID" value="KAE9237692.1"/>
    <property type="molecule type" value="Genomic_DNA"/>
</dbReference>
<evidence type="ECO:0000256" key="1">
    <source>
        <dbReference type="SAM" id="Coils"/>
    </source>
</evidence>
<proteinExistence type="predicted"/>
<gene>
    <name evidence="2" type="ORF">PF002_g10872</name>
</gene>
<reference evidence="2 3" key="1">
    <citation type="submission" date="2018-08" db="EMBL/GenBank/DDBJ databases">
        <title>Genomic investigation of the strawberry pathogen Phytophthora fragariae indicates pathogenicity is determined by transcriptional variation in three key races.</title>
        <authorList>
            <person name="Adams T.M."/>
            <person name="Armitage A.D."/>
            <person name="Sobczyk M.K."/>
            <person name="Bates H.J."/>
            <person name="Dunwell J.M."/>
            <person name="Nellist C.F."/>
            <person name="Harrison R.J."/>
        </authorList>
    </citation>
    <scope>NUCLEOTIDE SEQUENCE [LARGE SCALE GENOMIC DNA]</scope>
    <source>
        <strain evidence="2 3">BC-1</strain>
    </source>
</reference>